<accession>G2ECM3</accession>
<protein>
    <submittedName>
        <fullName evidence="1">Uncharacterized protein</fullName>
    </submittedName>
</protein>
<name>G2ECM3_9FLAO</name>
<dbReference type="Proteomes" id="UP000003730">
    <property type="component" value="Unassembled WGS sequence"/>
</dbReference>
<dbReference type="RefSeq" id="WP_008636538.1">
    <property type="nucleotide sequence ID" value="NZ_AFXZ01000018.1"/>
</dbReference>
<dbReference type="STRING" id="1046627.BZARG_2976"/>
<dbReference type="eggNOG" id="ENOG5033274">
    <property type="taxonomic scope" value="Bacteria"/>
</dbReference>
<dbReference type="OrthoDB" id="163809at2"/>
<gene>
    <name evidence="1" type="ORF">BZARG_2976</name>
</gene>
<dbReference type="AlphaFoldDB" id="G2ECM3"/>
<proteinExistence type="predicted"/>
<organism evidence="1 2">
    <name type="scientific">Bizionia argentinensis JUB59</name>
    <dbReference type="NCBI Taxonomy" id="1046627"/>
    <lineage>
        <taxon>Bacteria</taxon>
        <taxon>Pseudomonadati</taxon>
        <taxon>Bacteroidota</taxon>
        <taxon>Flavobacteriia</taxon>
        <taxon>Flavobacteriales</taxon>
        <taxon>Flavobacteriaceae</taxon>
        <taxon>Bizionia</taxon>
    </lineage>
</organism>
<keyword evidence="2" id="KW-1185">Reference proteome</keyword>
<sequence>MIGYIGFSQENKNVTPPIVLKKLQYQDMVTIGDYNLKFSELISDSRCPNGVTCVWAGEVVIEVEIYKNNNLLTTETFNFPPTNYTVQERKALSIEDKLTLYLYNVMPAPEVDKKIDTTDYYLQFTDAN</sequence>
<reference evidence="1 2" key="1">
    <citation type="journal article" date="2008" name="Int. J. Syst. Evol. Microbiol.">
        <title>Bizionia argentinensis sp. nov., isolated from surface marine water in Antarctica.</title>
        <authorList>
            <person name="Bercovich A."/>
            <person name="Vazquez S.C."/>
            <person name="Yankilevich P."/>
            <person name="Coria S.H."/>
            <person name="Foti M."/>
            <person name="Hernandez E."/>
            <person name="Vidal A."/>
            <person name="Ruberto L."/>
            <person name="Melo C."/>
            <person name="Marenssi S."/>
            <person name="Criscuolo M."/>
            <person name="Memoli M."/>
            <person name="Arguelles M."/>
            <person name="Mac Cormack W.P."/>
        </authorList>
    </citation>
    <scope>NUCLEOTIDE SEQUENCE [LARGE SCALE GENOMIC DNA]</scope>
    <source>
        <strain evidence="1 2">JUB59</strain>
    </source>
</reference>
<comment type="caution">
    <text evidence="1">The sequence shown here is derived from an EMBL/GenBank/DDBJ whole genome shotgun (WGS) entry which is preliminary data.</text>
</comment>
<dbReference type="EMBL" id="AFXZ01000018">
    <property type="protein sequence ID" value="EGV43819.1"/>
    <property type="molecule type" value="Genomic_DNA"/>
</dbReference>
<evidence type="ECO:0000313" key="1">
    <source>
        <dbReference type="EMBL" id="EGV43819.1"/>
    </source>
</evidence>
<evidence type="ECO:0000313" key="2">
    <source>
        <dbReference type="Proteomes" id="UP000003730"/>
    </source>
</evidence>